<dbReference type="AlphaFoldDB" id="A7I537"/>
<dbReference type="Proteomes" id="UP000002408">
    <property type="component" value="Chromosome"/>
</dbReference>
<dbReference type="EMBL" id="CP000780">
    <property type="protein sequence ID" value="ABS54848.1"/>
    <property type="molecule type" value="Genomic_DNA"/>
</dbReference>
<keyword evidence="2" id="KW-1185">Reference proteome</keyword>
<evidence type="ECO:0000313" key="1">
    <source>
        <dbReference type="EMBL" id="ABS54848.1"/>
    </source>
</evidence>
<dbReference type="KEGG" id="mbn:Mboo_0326"/>
<sequence>MRVRCPFSAGNICGPGCRFLFFPCRQGHTCIRKSFFVFCGLKIHPGRDPVLGFLPDLSFFLDQVTYTRKGPGVPAGIGHARAMDPVTARKQFCADNHTGIRG</sequence>
<protein>
    <submittedName>
        <fullName evidence="1">Uncharacterized protein</fullName>
    </submittedName>
</protein>
<accession>A7I537</accession>
<organism evidence="1 2">
    <name type="scientific">Methanoregula boonei (strain DSM 21154 / JCM 14090 / 6A8)</name>
    <dbReference type="NCBI Taxonomy" id="456442"/>
    <lineage>
        <taxon>Archaea</taxon>
        <taxon>Methanobacteriati</taxon>
        <taxon>Methanobacteriota</taxon>
        <taxon>Stenosarchaea group</taxon>
        <taxon>Methanomicrobia</taxon>
        <taxon>Methanomicrobiales</taxon>
        <taxon>Methanoregulaceae</taxon>
        <taxon>Methanoregula</taxon>
    </lineage>
</organism>
<gene>
    <name evidence="1" type="ordered locus">Mboo_0326</name>
</gene>
<evidence type="ECO:0000313" key="2">
    <source>
        <dbReference type="Proteomes" id="UP000002408"/>
    </source>
</evidence>
<proteinExistence type="predicted"/>
<reference evidence="2" key="1">
    <citation type="journal article" date="2015" name="Microbiology">
        <title>Genome of Methanoregula boonei 6A8 reveals adaptations to oligotrophic peatland environments.</title>
        <authorList>
            <person name="Braeuer S."/>
            <person name="Cadillo-Quiroz H."/>
            <person name="Kyrpides N."/>
            <person name="Woyke T."/>
            <person name="Goodwin L."/>
            <person name="Detter C."/>
            <person name="Podell S."/>
            <person name="Yavitt J.B."/>
            <person name="Zinder S.H."/>
        </authorList>
    </citation>
    <scope>NUCLEOTIDE SEQUENCE [LARGE SCALE GENOMIC DNA]</scope>
    <source>
        <strain evidence="2">DSM 21154 / JCM 14090 / 6A8</strain>
    </source>
</reference>
<name>A7I537_METB6</name>
<dbReference type="HOGENOM" id="CLU_2271021_0_0_2"/>